<sequence length="156" mass="18012">MDHLSIRNCRRLVVFKKEDLSLGVIKLLRSLKKRPEKKRFLLVEYGRPINDHVTPKHAVLKLRDFNYDKQGNLTAFVTTADSHNPTVTLGDGKISLGQLLLSSEKPTFRFTHEMVKRPVRKNGDIVRDDKGRQQFFKNCLIFVEPEQTPILSVSQN</sequence>
<dbReference type="EMBL" id="AP017972">
    <property type="protein sequence ID" value="BAW98336.1"/>
    <property type="molecule type" value="Genomic_DNA"/>
</dbReference>
<dbReference type="OrthoDB" id="19220at10239"/>
<evidence type="ECO:0000313" key="2">
    <source>
        <dbReference type="Proteomes" id="UP000221243"/>
    </source>
</evidence>
<protein>
    <submittedName>
        <fullName evidence="1">Uncharacterized protein</fullName>
    </submittedName>
</protein>
<dbReference type="KEGG" id="vg:40075143"/>
<dbReference type="Proteomes" id="UP000221243">
    <property type="component" value="Segment"/>
</dbReference>
<accession>A0A1Q2U2Z4</accession>
<dbReference type="RefSeq" id="YP_009599414.1">
    <property type="nucleotide sequence ID" value="NC_041916.1"/>
</dbReference>
<organism evidence="1 2">
    <name type="scientific">Vibrio phage pTD1</name>
    <dbReference type="NCBI Taxonomy" id="1938577"/>
    <lineage>
        <taxon>Viruses</taxon>
        <taxon>Duplodnaviria</taxon>
        <taxon>Heunggongvirae</taxon>
        <taxon>Uroviricota</taxon>
        <taxon>Caudoviricetes</taxon>
        <taxon>Chimalliviridae</taxon>
        <taxon>Gorgonvirinae</taxon>
        <taxon>Tidunavirus</taxon>
        <taxon>Tidunavirus pTD1</taxon>
    </lineage>
</organism>
<evidence type="ECO:0000313" key="1">
    <source>
        <dbReference type="EMBL" id="BAW98336.1"/>
    </source>
</evidence>
<reference evidence="1 2" key="1">
    <citation type="submission" date="2017-01" db="EMBL/GenBank/DDBJ databases">
        <title>Complete Genome Sequence of Vibrio Parahaemolyticus Bacteriophage pTD1.</title>
        <authorList>
            <person name="Midorikawa Y."/>
            <person name="Sano M."/>
        </authorList>
    </citation>
    <scope>NUCLEOTIDE SEQUENCE [LARGE SCALE GENOMIC DNA]</scope>
    <source>
        <strain evidence="1">PTD1</strain>
    </source>
</reference>
<dbReference type="GeneID" id="40075143"/>
<keyword evidence="2" id="KW-1185">Reference proteome</keyword>
<proteinExistence type="predicted"/>
<name>A0A1Q2U2Z4_9CAUD</name>